<dbReference type="OrthoDB" id="2219495at2759"/>
<dbReference type="EMBL" id="ML978177">
    <property type="protein sequence ID" value="KAF2031821.1"/>
    <property type="molecule type" value="Genomic_DNA"/>
</dbReference>
<organism evidence="7 8">
    <name type="scientific">Setomelanomma holmii</name>
    <dbReference type="NCBI Taxonomy" id="210430"/>
    <lineage>
        <taxon>Eukaryota</taxon>
        <taxon>Fungi</taxon>
        <taxon>Dikarya</taxon>
        <taxon>Ascomycota</taxon>
        <taxon>Pezizomycotina</taxon>
        <taxon>Dothideomycetes</taxon>
        <taxon>Pleosporomycetidae</taxon>
        <taxon>Pleosporales</taxon>
        <taxon>Pleosporineae</taxon>
        <taxon>Phaeosphaeriaceae</taxon>
        <taxon>Setomelanomma</taxon>
    </lineage>
</organism>
<comment type="cofactor">
    <cofactor evidence="1">
        <name>FAD</name>
        <dbReference type="ChEBI" id="CHEBI:57692"/>
    </cofactor>
</comment>
<dbReference type="SUPFAM" id="SSF51905">
    <property type="entry name" value="FAD/NAD(P)-binding domain"/>
    <property type="match status" value="1"/>
</dbReference>
<sequence length="437" mass="48248">MQTSNSTTLVIGAGTWGCSIALDLSRRGHTDITVLDAGPFPSPISAGNDLNKTAEEANEASDSDSDADYFWNTVHALSMQKWKCDPVFSSFYHETGFIMAAASDAAYQACLEYAEHETAPLTALDTAEDFRATMPTAVLQGAFAGWRGFWKKKGAGWVSARQTLEAMYAEATRLGVHFITGCPHGRVKSLSYNAAGTSVEGAFTDDGVLHVASHIILTSGASSPRLLDFHKQLRPTAWTLAHLPLSDEEAKLYRNLPVLYCVDRGFFIEPDNESCEMKICDEHPGYINPVEDPATGDMSSVPFACTQIPVEAEIRMRRLLHETIPQLANRPLSFARICWDADTIDRIFLIDKHPELDNLIVAVGGSGNGFMTCPAIGPLVSDIVEDKPGGERLKKMMRWRPETSSDRDWWDTQGRFGADGKVMDFRDVQEWTKIEED</sequence>
<comment type="caution">
    <text evidence="7">The sequence shown here is derived from an EMBL/GenBank/DDBJ whole genome shotgun (WGS) entry which is preliminary data.</text>
</comment>
<protein>
    <submittedName>
        <fullName evidence="7">Fructosyl-amino acid oxidase</fullName>
    </submittedName>
</protein>
<dbReference type="GO" id="GO:0051698">
    <property type="term" value="F:saccharopine oxidase activity"/>
    <property type="evidence" value="ECO:0007669"/>
    <property type="project" value="TreeGrafter"/>
</dbReference>
<evidence type="ECO:0000259" key="6">
    <source>
        <dbReference type="Pfam" id="PF01266"/>
    </source>
</evidence>
<feature type="domain" description="FAD dependent oxidoreductase" evidence="6">
    <location>
        <begin position="9"/>
        <end position="382"/>
    </location>
</feature>
<evidence type="ECO:0000313" key="8">
    <source>
        <dbReference type="Proteomes" id="UP000799777"/>
    </source>
</evidence>
<dbReference type="Gene3D" id="3.30.9.10">
    <property type="entry name" value="D-Amino Acid Oxidase, subunit A, domain 2"/>
    <property type="match status" value="1"/>
</dbReference>
<dbReference type="InterPro" id="IPR045170">
    <property type="entry name" value="MTOX"/>
</dbReference>
<keyword evidence="8" id="KW-1185">Reference proteome</keyword>
<dbReference type="PANTHER" id="PTHR10961">
    <property type="entry name" value="PEROXISOMAL SARCOSINE OXIDASE"/>
    <property type="match status" value="1"/>
</dbReference>
<dbReference type="AlphaFoldDB" id="A0A9P4HEZ4"/>
<keyword evidence="5" id="KW-0560">Oxidoreductase</keyword>
<keyword evidence="4" id="KW-0274">FAD</keyword>
<name>A0A9P4HEZ4_9PLEO</name>
<evidence type="ECO:0000256" key="4">
    <source>
        <dbReference type="ARBA" id="ARBA00022827"/>
    </source>
</evidence>
<proteinExistence type="inferred from homology"/>
<comment type="similarity">
    <text evidence="2">Belongs to the MSOX/MTOX family.</text>
</comment>
<dbReference type="Proteomes" id="UP000799777">
    <property type="component" value="Unassembled WGS sequence"/>
</dbReference>
<dbReference type="InterPro" id="IPR006076">
    <property type="entry name" value="FAD-dep_OxRdtase"/>
</dbReference>
<evidence type="ECO:0000256" key="5">
    <source>
        <dbReference type="ARBA" id="ARBA00023002"/>
    </source>
</evidence>
<gene>
    <name evidence="7" type="ORF">EK21DRAFT_62085</name>
</gene>
<evidence type="ECO:0000313" key="7">
    <source>
        <dbReference type="EMBL" id="KAF2031821.1"/>
    </source>
</evidence>
<dbReference type="Pfam" id="PF01266">
    <property type="entry name" value="DAO"/>
    <property type="match status" value="1"/>
</dbReference>
<evidence type="ECO:0000256" key="1">
    <source>
        <dbReference type="ARBA" id="ARBA00001974"/>
    </source>
</evidence>
<evidence type="ECO:0000256" key="2">
    <source>
        <dbReference type="ARBA" id="ARBA00010989"/>
    </source>
</evidence>
<dbReference type="PANTHER" id="PTHR10961:SF24">
    <property type="entry name" value="HYPOTHETICAL FRUCTOSYL AMINE:OXYGEN OXIDOREDUCTASE (EUROFUNG)"/>
    <property type="match status" value="1"/>
</dbReference>
<keyword evidence="3" id="KW-0285">Flavoprotein</keyword>
<accession>A0A9P4HEZ4</accession>
<dbReference type="GO" id="GO:0050660">
    <property type="term" value="F:flavin adenine dinucleotide binding"/>
    <property type="evidence" value="ECO:0007669"/>
    <property type="project" value="InterPro"/>
</dbReference>
<dbReference type="Gene3D" id="3.50.50.60">
    <property type="entry name" value="FAD/NAD(P)-binding domain"/>
    <property type="match status" value="1"/>
</dbReference>
<dbReference type="InterPro" id="IPR036188">
    <property type="entry name" value="FAD/NAD-bd_sf"/>
</dbReference>
<evidence type="ECO:0000256" key="3">
    <source>
        <dbReference type="ARBA" id="ARBA00022630"/>
    </source>
</evidence>
<dbReference type="GO" id="GO:0008115">
    <property type="term" value="F:sarcosine oxidase activity"/>
    <property type="evidence" value="ECO:0007669"/>
    <property type="project" value="TreeGrafter"/>
</dbReference>
<reference evidence="7" key="1">
    <citation type="journal article" date="2020" name="Stud. Mycol.">
        <title>101 Dothideomycetes genomes: a test case for predicting lifestyles and emergence of pathogens.</title>
        <authorList>
            <person name="Haridas S."/>
            <person name="Albert R."/>
            <person name="Binder M."/>
            <person name="Bloem J."/>
            <person name="Labutti K."/>
            <person name="Salamov A."/>
            <person name="Andreopoulos B."/>
            <person name="Baker S."/>
            <person name="Barry K."/>
            <person name="Bills G."/>
            <person name="Bluhm B."/>
            <person name="Cannon C."/>
            <person name="Castanera R."/>
            <person name="Culley D."/>
            <person name="Daum C."/>
            <person name="Ezra D."/>
            <person name="Gonzalez J."/>
            <person name="Henrissat B."/>
            <person name="Kuo A."/>
            <person name="Liang C."/>
            <person name="Lipzen A."/>
            <person name="Lutzoni F."/>
            <person name="Magnuson J."/>
            <person name="Mondo S."/>
            <person name="Nolan M."/>
            <person name="Ohm R."/>
            <person name="Pangilinan J."/>
            <person name="Park H.-J."/>
            <person name="Ramirez L."/>
            <person name="Alfaro M."/>
            <person name="Sun H."/>
            <person name="Tritt A."/>
            <person name="Yoshinaga Y."/>
            <person name="Zwiers L.-H."/>
            <person name="Turgeon B."/>
            <person name="Goodwin S."/>
            <person name="Spatafora J."/>
            <person name="Crous P."/>
            <person name="Grigoriev I."/>
        </authorList>
    </citation>
    <scope>NUCLEOTIDE SEQUENCE</scope>
    <source>
        <strain evidence="7">CBS 110217</strain>
    </source>
</reference>